<name>A0ABT8KWW2_9BACT</name>
<dbReference type="RefSeq" id="WP_346755289.1">
    <property type="nucleotide sequence ID" value="NZ_JAUJEA010000016.1"/>
</dbReference>
<comment type="caution">
    <text evidence="1">The sequence shown here is derived from an EMBL/GenBank/DDBJ whole genome shotgun (WGS) entry which is preliminary data.</text>
</comment>
<evidence type="ECO:0000313" key="1">
    <source>
        <dbReference type="EMBL" id="MDN5205267.1"/>
    </source>
</evidence>
<keyword evidence="2" id="KW-1185">Reference proteome</keyword>
<evidence type="ECO:0000313" key="2">
    <source>
        <dbReference type="Proteomes" id="UP001172082"/>
    </source>
</evidence>
<sequence>MNKNPIYLLIVIGLFTGLSSCGCPEIFQSASCIAPPEGIFQANKINIALYETIAADSGTYFSPWQPLDGNIIIDTDKGQNIIGDFYKWHSFEESIVFKSAEFILDDKTETIPFESFVFPEGQDNFSKGGYTCLILNRDQSFVIIVEKLTEQFINGECNDTVVITDCD</sequence>
<dbReference type="Proteomes" id="UP001172082">
    <property type="component" value="Unassembled WGS sequence"/>
</dbReference>
<reference evidence="1" key="1">
    <citation type="submission" date="2023-06" db="EMBL/GenBank/DDBJ databases">
        <title>Genomic of Parafulvivirga corallium.</title>
        <authorList>
            <person name="Wang G."/>
        </authorList>
    </citation>
    <scope>NUCLEOTIDE SEQUENCE</scope>
    <source>
        <strain evidence="1">BMA10</strain>
    </source>
</reference>
<protein>
    <submittedName>
        <fullName evidence="1">Uncharacterized protein</fullName>
    </submittedName>
</protein>
<proteinExistence type="predicted"/>
<dbReference type="EMBL" id="JAUJEA010000016">
    <property type="protein sequence ID" value="MDN5205267.1"/>
    <property type="molecule type" value="Genomic_DNA"/>
</dbReference>
<gene>
    <name evidence="1" type="ORF">QQ008_28040</name>
</gene>
<accession>A0ABT8KWW2</accession>
<dbReference type="PROSITE" id="PS51257">
    <property type="entry name" value="PROKAR_LIPOPROTEIN"/>
    <property type="match status" value="1"/>
</dbReference>
<organism evidence="1 2">
    <name type="scientific">Splendidivirga corallicola</name>
    <dbReference type="NCBI Taxonomy" id="3051826"/>
    <lineage>
        <taxon>Bacteria</taxon>
        <taxon>Pseudomonadati</taxon>
        <taxon>Bacteroidota</taxon>
        <taxon>Cytophagia</taxon>
        <taxon>Cytophagales</taxon>
        <taxon>Splendidivirgaceae</taxon>
        <taxon>Splendidivirga</taxon>
    </lineage>
</organism>